<keyword evidence="2" id="KW-1185">Reference proteome</keyword>
<accession>A0ACC0MH80</accession>
<name>A0ACC0MH80_RHOML</name>
<gene>
    <name evidence="1" type="ORF">RHMOL_Rhmol09G0260900</name>
</gene>
<proteinExistence type="predicted"/>
<protein>
    <submittedName>
        <fullName evidence="1">Uncharacterized protein</fullName>
    </submittedName>
</protein>
<comment type="caution">
    <text evidence="1">The sequence shown here is derived from an EMBL/GenBank/DDBJ whole genome shotgun (WGS) entry which is preliminary data.</text>
</comment>
<sequence length="216" mass="23802">MREDNAPCCEPKFWLYLFICFVLVSFAGLTSGLSLGLLSFTQVDLEVRVKAGLPQDQKNAAKILPIVKNEYLLLCTLLVGKTLAMETLPIFLDSILPFWAATLVLAFAEIIPQAVCSRYGLSFGAKFCVLVRCLLVILFPVSYPFSKLLDWLVGKGHSPLLRRAELKTLVDFHGNEAGKGGELSHHETTIIGGALDMTQKTAKDSMTPISQTFHLI</sequence>
<dbReference type="EMBL" id="CM046396">
    <property type="protein sequence ID" value="KAI8540401.1"/>
    <property type="molecule type" value="Genomic_DNA"/>
</dbReference>
<evidence type="ECO:0000313" key="1">
    <source>
        <dbReference type="EMBL" id="KAI8540401.1"/>
    </source>
</evidence>
<organism evidence="1 2">
    <name type="scientific">Rhododendron molle</name>
    <name type="common">Chinese azalea</name>
    <name type="synonym">Azalea mollis</name>
    <dbReference type="NCBI Taxonomy" id="49168"/>
    <lineage>
        <taxon>Eukaryota</taxon>
        <taxon>Viridiplantae</taxon>
        <taxon>Streptophyta</taxon>
        <taxon>Embryophyta</taxon>
        <taxon>Tracheophyta</taxon>
        <taxon>Spermatophyta</taxon>
        <taxon>Magnoliopsida</taxon>
        <taxon>eudicotyledons</taxon>
        <taxon>Gunneridae</taxon>
        <taxon>Pentapetalae</taxon>
        <taxon>asterids</taxon>
        <taxon>Ericales</taxon>
        <taxon>Ericaceae</taxon>
        <taxon>Ericoideae</taxon>
        <taxon>Rhodoreae</taxon>
        <taxon>Rhododendron</taxon>
    </lineage>
</organism>
<dbReference type="Proteomes" id="UP001062846">
    <property type="component" value="Chromosome 9"/>
</dbReference>
<evidence type="ECO:0000313" key="2">
    <source>
        <dbReference type="Proteomes" id="UP001062846"/>
    </source>
</evidence>
<reference evidence="1" key="1">
    <citation type="submission" date="2022-02" db="EMBL/GenBank/DDBJ databases">
        <title>Plant Genome Project.</title>
        <authorList>
            <person name="Zhang R.-G."/>
        </authorList>
    </citation>
    <scope>NUCLEOTIDE SEQUENCE</scope>
    <source>
        <strain evidence="1">AT1</strain>
    </source>
</reference>